<dbReference type="SUPFAM" id="SSF50998">
    <property type="entry name" value="Quinoprotein alcohol dehydrogenase-like"/>
    <property type="match status" value="1"/>
</dbReference>
<feature type="domain" description="NWD2 C-terminal beta-propeller" evidence="3">
    <location>
        <begin position="1030"/>
        <end position="1250"/>
    </location>
</feature>
<dbReference type="AlphaFoldDB" id="A0A3Q0ISV4"/>
<dbReference type="InterPro" id="IPR057588">
    <property type="entry name" value="NWD1/2-like_WH"/>
</dbReference>
<dbReference type="InterPro" id="IPR052752">
    <property type="entry name" value="NACHT-WD_repeat"/>
</dbReference>
<dbReference type="RefSeq" id="XP_026677718.1">
    <property type="nucleotide sequence ID" value="XM_026821917.1"/>
</dbReference>
<dbReference type="InterPro" id="IPR036322">
    <property type="entry name" value="WD40_repeat_dom_sf"/>
</dbReference>
<dbReference type="InterPro" id="IPR001680">
    <property type="entry name" value="WD40_rpt"/>
</dbReference>
<dbReference type="InterPro" id="IPR027417">
    <property type="entry name" value="P-loop_NTPase"/>
</dbReference>
<protein>
    <submittedName>
        <fullName evidence="6">NACHT and WD repeat domain-containing protein 2</fullName>
    </submittedName>
</protein>
<feature type="domain" description="NWD2 C-terminal beta-propeller" evidence="3">
    <location>
        <begin position="979"/>
        <end position="1023"/>
    </location>
</feature>
<dbReference type="InterPro" id="IPR056534">
    <property type="entry name" value="Beta-prop_NWD2_C"/>
</dbReference>
<evidence type="ECO:0000259" key="3">
    <source>
        <dbReference type="Pfam" id="PF23586"/>
    </source>
</evidence>
<dbReference type="Gene3D" id="2.130.10.10">
    <property type="entry name" value="YVTN repeat-like/Quinoprotein amine dehydrogenase"/>
    <property type="match status" value="2"/>
</dbReference>
<keyword evidence="5" id="KW-1185">Reference proteome</keyword>
<evidence type="ECO:0000256" key="2">
    <source>
        <dbReference type="ARBA" id="ARBA00022737"/>
    </source>
</evidence>
<name>A0A3Q0ISV4_DIACI</name>
<feature type="domain" description="NWD1/2-like winged helix-turn-helix" evidence="4">
    <location>
        <begin position="511"/>
        <end position="623"/>
    </location>
</feature>
<dbReference type="KEGG" id="dci:103506946"/>
<proteinExistence type="predicted"/>
<sequence length="1279" mass="145770">MVPTVFLGQKYGYRPIPTYILSSELQLLRDDLAAGGTDVTLLDTWYRKDSNAVPPISVLQPISSILSSCPLQRIPKLQQHDQAIWWDTLSKMQKLLRKAAQNLANNGKIDKETMHNYFMSVTEREVINGILDVKNTKNHCLAYVRIINNINLQNLKKASLFIDILNRSLDTEAIKLLADLRDERLTAKIETANFQKYNVEWIGREGLDPETHEEYLQHFITHFYKNITKLVDRAMRKEDSSPQGQIVTEILQHLHACNNSVQVFYGREDTLERIKDYMTGDDDKPIVLYGEGGCGKTSLLAKTAGLTSSQWFVGVKPINIIRFLGTTPDSSALTPTLISLCQQISYNYMLPFEDIPDDIVPLTAHFKHLLTNACREQPLFVYLDSVDQLTGAQDANKVSWLPTRLPPHCKLMVSVAAEENNVEVSRDYNLLRRMIDVPENFIEVTALGEELATQVIKMWMKTAARDLSNYQWRLVSNAIGKCSLPIFVKLVFAEICRWRSYTKPQETHLASTVMDSIMMLFERIEKQHGRILVFHALAYITASKSGLSESELEDLISLDDKVLDDVYQYHLPPVRRIPPLLWTRIRNDLPNYLSEREADGVNVMNWYHRQFRDTAKERYFKNMNMAIYFHSSIADYFLGIWGGGNPKPFKYTEIQRHRFNLTDKEGVADRKVPIQPLVFQSKEGSVCRYNLRKFGEMPYHMVRSRRFQDLYEHVLFKKVRAITSKLVNNARIYSLEGHQFAVFDFCLTSDFRYIVSISNKFITWDLSTSDMTRDVNPGLEGIMQQLCLSPDNRYAAAYTNNSQSVLLNCLTSEFVIIENPLSEGEEVVGVNLLNSHFFILGPITWCQFDMRGNLENKFTSPEDDPKLWPMMKIEYSTLQDFRIFFWSGTLDDPHMKVRAYRPEGDMESFQFHSGLVFSAVWGGGNPKPFKYTEIQRHRHWVGSNTLNPKIIRLGKPKLSTSSIDRSVKVWNINNIFEQVHVIDRHELQIDSICISQEAGVAVTVTRGCVGVWDMLSGRLVNNVSLFTLSPLGARLFTFDYPVRNITGVGFKEGIVTSDFQNIVVLAADKGHHREALHIFNAKTGAMVCKLPLKQAGVKDLISIVPIPMKANQVALIDVDKATIVDIKNKRVVRDITRWGGSCTKDGKYGLYAPTRGGLELLELKKGATVRTFIPKVAEGVFSVICMFNKTDEYVLYYHSGKKTLRVFRTNDAEMIANFRVQAELSAVESTDDGKAIVLGTVDGCLSVLAIADPQKPDMKQFLSQLPSRDENVSCRVSKR</sequence>
<evidence type="ECO:0000313" key="6">
    <source>
        <dbReference type="RefSeq" id="XP_026677718.1"/>
    </source>
</evidence>
<dbReference type="PANTHER" id="PTHR19871">
    <property type="entry name" value="BETA TRANSDUCIN-RELATED PROTEIN"/>
    <property type="match status" value="1"/>
</dbReference>
<dbReference type="STRING" id="121845.A0A3Q0ISV4"/>
<reference evidence="6" key="1">
    <citation type="submission" date="2025-08" db="UniProtKB">
        <authorList>
            <consortium name="RefSeq"/>
        </authorList>
    </citation>
    <scope>IDENTIFICATION</scope>
</reference>
<gene>
    <name evidence="6" type="primary">LOC103506946</name>
</gene>
<evidence type="ECO:0000313" key="5">
    <source>
        <dbReference type="Proteomes" id="UP000079169"/>
    </source>
</evidence>
<dbReference type="SUPFAM" id="SSF50978">
    <property type="entry name" value="WD40 repeat-like"/>
    <property type="match status" value="1"/>
</dbReference>
<dbReference type="SUPFAM" id="SSF52540">
    <property type="entry name" value="P-loop containing nucleoside triphosphate hydrolases"/>
    <property type="match status" value="1"/>
</dbReference>
<dbReference type="SMART" id="SM00320">
    <property type="entry name" value="WD40"/>
    <property type="match status" value="3"/>
</dbReference>
<evidence type="ECO:0000256" key="1">
    <source>
        <dbReference type="ARBA" id="ARBA00022574"/>
    </source>
</evidence>
<accession>A0A3Q0ISV4</accession>
<dbReference type="PANTHER" id="PTHR19871:SF14">
    <property type="entry name" value="DUF4062 DOMAIN-CONTAINING PROTEIN"/>
    <property type="match status" value="1"/>
</dbReference>
<feature type="non-terminal residue" evidence="6">
    <location>
        <position position="1279"/>
    </location>
</feature>
<evidence type="ECO:0000259" key="4">
    <source>
        <dbReference type="Pfam" id="PF25469"/>
    </source>
</evidence>
<dbReference type="InterPro" id="IPR011047">
    <property type="entry name" value="Quinoprotein_ADH-like_sf"/>
</dbReference>
<organism evidence="5 6">
    <name type="scientific">Diaphorina citri</name>
    <name type="common">Asian citrus psyllid</name>
    <dbReference type="NCBI Taxonomy" id="121845"/>
    <lineage>
        <taxon>Eukaryota</taxon>
        <taxon>Metazoa</taxon>
        <taxon>Ecdysozoa</taxon>
        <taxon>Arthropoda</taxon>
        <taxon>Hexapoda</taxon>
        <taxon>Insecta</taxon>
        <taxon>Pterygota</taxon>
        <taxon>Neoptera</taxon>
        <taxon>Paraneoptera</taxon>
        <taxon>Hemiptera</taxon>
        <taxon>Sternorrhyncha</taxon>
        <taxon>Psylloidea</taxon>
        <taxon>Psyllidae</taxon>
        <taxon>Diaphorininae</taxon>
        <taxon>Diaphorina</taxon>
    </lineage>
</organism>
<dbReference type="InterPro" id="IPR015943">
    <property type="entry name" value="WD40/YVTN_repeat-like_dom_sf"/>
</dbReference>
<dbReference type="GeneID" id="103506946"/>
<dbReference type="Gene3D" id="3.40.50.300">
    <property type="entry name" value="P-loop containing nucleotide triphosphate hydrolases"/>
    <property type="match status" value="1"/>
</dbReference>
<dbReference type="Pfam" id="PF25469">
    <property type="entry name" value="WHD_NWD1"/>
    <property type="match status" value="1"/>
</dbReference>
<keyword evidence="2" id="KW-0677">Repeat</keyword>
<dbReference type="Proteomes" id="UP000079169">
    <property type="component" value="Unplaced"/>
</dbReference>
<keyword evidence="1" id="KW-0853">WD repeat</keyword>
<dbReference type="PaxDb" id="121845-A0A3Q0ISV4"/>
<dbReference type="Pfam" id="PF23586">
    <property type="entry name" value="Beta-prop_NWD2_C"/>
    <property type="match status" value="2"/>
</dbReference>